<dbReference type="SUPFAM" id="SSF54523">
    <property type="entry name" value="Pili subunits"/>
    <property type="match status" value="1"/>
</dbReference>
<dbReference type="InterPro" id="IPR012902">
    <property type="entry name" value="N_methyl_site"/>
</dbReference>
<evidence type="ECO:0000313" key="3">
    <source>
        <dbReference type="Proteomes" id="UP001564657"/>
    </source>
</evidence>
<dbReference type="EMBL" id="JBGEWD010000003">
    <property type="protein sequence ID" value="MEY7999435.1"/>
    <property type="molecule type" value="Genomic_DNA"/>
</dbReference>
<dbReference type="RefSeq" id="WP_369703327.1">
    <property type="nucleotide sequence ID" value="NZ_JBGEWD010000003.1"/>
</dbReference>
<evidence type="ECO:0000256" key="1">
    <source>
        <dbReference type="SAM" id="Phobius"/>
    </source>
</evidence>
<comment type="caution">
    <text evidence="2">The sequence shown here is derived from an EMBL/GenBank/DDBJ whole genome shotgun (WGS) entry which is preliminary data.</text>
</comment>
<name>A0ABV4BKW6_9CLOT</name>
<keyword evidence="1" id="KW-0472">Membrane</keyword>
<reference evidence="2 3" key="1">
    <citation type="submission" date="2024-08" db="EMBL/GenBank/DDBJ databases">
        <title>Clostridium lapicellarii sp. nov., and Clostridium renhuaiense sp. nov., two species isolated from the mud in a fermentation cellar used for producing sauce-flavour Chinese liquors.</title>
        <authorList>
            <person name="Yang F."/>
            <person name="Wang H."/>
            <person name="Chen L.Q."/>
            <person name="Zhou N."/>
            <person name="Lu J.J."/>
            <person name="Pu X.X."/>
            <person name="Wan B."/>
            <person name="Wang L."/>
            <person name="Liu S.J."/>
        </authorList>
    </citation>
    <scope>NUCLEOTIDE SEQUENCE [LARGE SCALE GENOMIC DNA]</scope>
    <source>
        <strain evidence="2 3">MT-5</strain>
    </source>
</reference>
<protein>
    <submittedName>
        <fullName evidence="2">Type II secretion system protein</fullName>
    </submittedName>
</protein>
<dbReference type="Pfam" id="PF07963">
    <property type="entry name" value="N_methyl"/>
    <property type="match status" value="1"/>
</dbReference>
<gene>
    <name evidence="2" type="ORF">AB8U03_04345</name>
</gene>
<keyword evidence="3" id="KW-1185">Reference proteome</keyword>
<dbReference type="NCBIfam" id="TIGR02532">
    <property type="entry name" value="IV_pilin_GFxxxE"/>
    <property type="match status" value="1"/>
</dbReference>
<sequence length="155" mass="17715">MKSEFVICRIKTKGFTLLELLLVMSIFSILLSFSLINLGAFSKITNKVEVDLTDNNIINFINKSKAYCRDNGKEGGYIYFDENNESITFIIGLDEIFKMKLPDGFILNKVRDDNKIKIDNRGITQDACSIKFKDRKGEIHCLTMCVGTAYVEIKY</sequence>
<accession>A0ABV4BKW6</accession>
<dbReference type="Proteomes" id="UP001564657">
    <property type="component" value="Unassembled WGS sequence"/>
</dbReference>
<dbReference type="PROSITE" id="PS00409">
    <property type="entry name" value="PROKAR_NTER_METHYL"/>
    <property type="match status" value="1"/>
</dbReference>
<feature type="transmembrane region" description="Helical" evidence="1">
    <location>
        <begin position="20"/>
        <end position="41"/>
    </location>
</feature>
<keyword evidence="1" id="KW-1133">Transmembrane helix</keyword>
<dbReference type="InterPro" id="IPR045584">
    <property type="entry name" value="Pilin-like"/>
</dbReference>
<organism evidence="2 3">
    <name type="scientific">Clostridium moutaii</name>
    <dbReference type="NCBI Taxonomy" id="3240932"/>
    <lineage>
        <taxon>Bacteria</taxon>
        <taxon>Bacillati</taxon>
        <taxon>Bacillota</taxon>
        <taxon>Clostridia</taxon>
        <taxon>Eubacteriales</taxon>
        <taxon>Clostridiaceae</taxon>
        <taxon>Clostridium</taxon>
    </lineage>
</organism>
<evidence type="ECO:0000313" key="2">
    <source>
        <dbReference type="EMBL" id="MEY7999435.1"/>
    </source>
</evidence>
<proteinExistence type="predicted"/>
<keyword evidence="1" id="KW-0812">Transmembrane</keyword>